<sequence length="425" mass="48944">MDNQIPLNEEDQHKEIGACMENKNDDASSDDSSFSDSICNNFLNIDEKRYQVSDVLQSLFSSPDIKSKVENVTLQDEGNYDHIKTKRQMLVKAVNKFETHPEKNTVKQCGILRTFGGKILNEGASSSNILNPLPNDKQVYSGTKKDKNNNIGMKIQTVQSIPTGSMNPEKKGRNETNRLIIYERRLNPPALDSRPILFMNASNFLYSKLFDRCRYYRNERKQYPFGYRILYEHLNYGIARSQWEFNLLFNSAFLEQPKTMAIQIDTASKIITIPSIVMKMESVTMMRIKIKNSKLTGFLPPKLEILWLDCESLNFCKSLHLNSLPRLHAIIFSSCPALELNGGRYFAYKYVNAIICLAPNCQCKNSSRVKKHFPHTIFGISEMLFNNLPGHEIFKRCDRELLQEVSELSIHYKDSYNTLECHDLS</sequence>
<name>A0A0N5A751_PARTI</name>
<organism evidence="1 2">
    <name type="scientific">Parastrongyloides trichosuri</name>
    <name type="common">Possum-specific nematode worm</name>
    <dbReference type="NCBI Taxonomy" id="131310"/>
    <lineage>
        <taxon>Eukaryota</taxon>
        <taxon>Metazoa</taxon>
        <taxon>Ecdysozoa</taxon>
        <taxon>Nematoda</taxon>
        <taxon>Chromadorea</taxon>
        <taxon>Rhabditida</taxon>
        <taxon>Tylenchina</taxon>
        <taxon>Panagrolaimomorpha</taxon>
        <taxon>Strongyloidoidea</taxon>
        <taxon>Strongyloididae</taxon>
        <taxon>Parastrongyloides</taxon>
    </lineage>
</organism>
<evidence type="ECO:0000313" key="1">
    <source>
        <dbReference type="Proteomes" id="UP000038045"/>
    </source>
</evidence>
<evidence type="ECO:0000313" key="2">
    <source>
        <dbReference type="WBParaSite" id="PTRK_0001783800.1"/>
    </source>
</evidence>
<keyword evidence="1" id="KW-1185">Reference proteome</keyword>
<protein>
    <submittedName>
        <fullName evidence="2">LRR domain-containing protein</fullName>
    </submittedName>
</protein>
<dbReference type="AlphaFoldDB" id="A0A0N5A751"/>
<dbReference type="Proteomes" id="UP000038045">
    <property type="component" value="Unplaced"/>
</dbReference>
<proteinExistence type="predicted"/>
<dbReference type="WBParaSite" id="PTRK_0001783800.1">
    <property type="protein sequence ID" value="PTRK_0001783800.1"/>
    <property type="gene ID" value="PTRK_0001783800"/>
</dbReference>
<accession>A0A0N5A751</accession>
<reference evidence="2" key="1">
    <citation type="submission" date="2017-02" db="UniProtKB">
        <authorList>
            <consortium name="WormBaseParasite"/>
        </authorList>
    </citation>
    <scope>IDENTIFICATION</scope>
</reference>